<dbReference type="GO" id="GO:0032050">
    <property type="term" value="F:clathrin heavy chain binding"/>
    <property type="evidence" value="ECO:0007669"/>
    <property type="project" value="TreeGrafter"/>
</dbReference>
<keyword evidence="8" id="KW-0175">Coiled coil</keyword>
<evidence type="ECO:0000256" key="4">
    <source>
        <dbReference type="ARBA" id="ARBA00023136"/>
    </source>
</evidence>
<keyword evidence="6 7" id="KW-0968">Cytoplasmic vesicle</keyword>
<evidence type="ECO:0000256" key="6">
    <source>
        <dbReference type="ARBA" id="ARBA00023329"/>
    </source>
</evidence>
<dbReference type="InterPro" id="IPR000996">
    <property type="entry name" value="Clathrin_L-chain"/>
</dbReference>
<keyword evidence="11" id="KW-1185">Reference proteome</keyword>
<name>A0AA87ZWM2_FICCA</name>
<feature type="compositionally biased region" description="Basic and acidic residues" evidence="9">
    <location>
        <begin position="212"/>
        <end position="226"/>
    </location>
</feature>
<comment type="similarity">
    <text evidence="3 7">Belongs to the clathrin light chain family.</text>
</comment>
<evidence type="ECO:0000256" key="5">
    <source>
        <dbReference type="ARBA" id="ARBA00023176"/>
    </source>
</evidence>
<dbReference type="EMBL" id="BTGU01000012">
    <property type="protein sequence ID" value="GMN41314.1"/>
    <property type="molecule type" value="Genomic_DNA"/>
</dbReference>
<proteinExistence type="inferred from homology"/>
<feature type="compositionally biased region" description="Polar residues" evidence="9">
    <location>
        <begin position="1"/>
        <end position="23"/>
    </location>
</feature>
<sequence>MSSEFTDSFTQPGDDSVPTTGSTRPFDDDGYLGYDPRLPSQRFDSFSATQFVDSESLKDSATDSPIFHSSAADDVFAAQSVPEAQSPPSIYAESNGQDFDGGFGGSDGPILPPPSEMEREEGFALREWRRENAIRLEEKEKREKELLNQIIEEADEYKREFYQKRQIACESNKASNKEKEKMFLANQEKFHAEANKSYWKSIAELIPNEVPTLEKKRGKKDQEKKPSIVVIQGPKPGKPTDLSRMRQILVKLKHNTPDHLKHAPPPPPAPANDAKSTAVPAAAGAAAASPSKAVAVA</sequence>
<feature type="region of interest" description="Disordered" evidence="9">
    <location>
        <begin position="211"/>
        <end position="242"/>
    </location>
</feature>
<feature type="region of interest" description="Disordered" evidence="9">
    <location>
        <begin position="254"/>
        <end position="297"/>
    </location>
</feature>
<dbReference type="GO" id="GO:0072583">
    <property type="term" value="P:clathrin-dependent endocytosis"/>
    <property type="evidence" value="ECO:0007669"/>
    <property type="project" value="TreeGrafter"/>
</dbReference>
<dbReference type="PANTHER" id="PTHR10639">
    <property type="entry name" value="CLATHRIN LIGHT CHAIN"/>
    <property type="match status" value="1"/>
</dbReference>
<evidence type="ECO:0000256" key="3">
    <source>
        <dbReference type="ARBA" id="ARBA00005263"/>
    </source>
</evidence>
<dbReference type="Gramene" id="FCD_00015049-RA">
    <property type="protein sequence ID" value="FCD_00015049-RA:cds"/>
    <property type="gene ID" value="FCD_00015049"/>
</dbReference>
<reference evidence="10" key="1">
    <citation type="submission" date="2023-07" db="EMBL/GenBank/DDBJ databases">
        <title>draft genome sequence of fig (Ficus carica).</title>
        <authorList>
            <person name="Takahashi T."/>
            <person name="Nishimura K."/>
        </authorList>
    </citation>
    <scope>NUCLEOTIDE SEQUENCE</scope>
</reference>
<comment type="caution">
    <text evidence="10">The sequence shown here is derived from an EMBL/GenBank/DDBJ whole genome shotgun (WGS) entry which is preliminary data.</text>
</comment>
<evidence type="ECO:0000256" key="1">
    <source>
        <dbReference type="ARBA" id="ARBA00003913"/>
    </source>
</evidence>
<accession>A0AA87ZWM2</accession>
<dbReference type="GO" id="GO:0005198">
    <property type="term" value="F:structural molecule activity"/>
    <property type="evidence" value="ECO:0007669"/>
    <property type="project" value="InterPro"/>
</dbReference>
<dbReference type="GO" id="GO:0030132">
    <property type="term" value="C:clathrin coat of coated pit"/>
    <property type="evidence" value="ECO:0007669"/>
    <property type="project" value="InterPro"/>
</dbReference>
<keyword evidence="5 7" id="KW-0168">Coated pit</keyword>
<keyword evidence="4 7" id="KW-0472">Membrane</keyword>
<evidence type="ECO:0000313" key="10">
    <source>
        <dbReference type="EMBL" id="GMN41314.1"/>
    </source>
</evidence>
<dbReference type="PANTHER" id="PTHR10639:SF24">
    <property type="entry name" value="CLATHRIN LIGHT CHAIN 3"/>
    <property type="match status" value="1"/>
</dbReference>
<evidence type="ECO:0000313" key="11">
    <source>
        <dbReference type="Proteomes" id="UP001187192"/>
    </source>
</evidence>
<gene>
    <name evidence="10" type="ORF">TIFTF001_010539</name>
</gene>
<dbReference type="Pfam" id="PF01086">
    <property type="entry name" value="Clathrin_lg_ch"/>
    <property type="match status" value="1"/>
</dbReference>
<feature type="compositionally biased region" description="Polar residues" evidence="9">
    <location>
        <begin position="82"/>
        <end position="95"/>
    </location>
</feature>
<feature type="compositionally biased region" description="Low complexity" evidence="9">
    <location>
        <begin position="274"/>
        <end position="297"/>
    </location>
</feature>
<feature type="region of interest" description="Disordered" evidence="9">
    <location>
        <begin position="81"/>
        <end position="119"/>
    </location>
</feature>
<dbReference type="AlphaFoldDB" id="A0AA87ZWM2"/>
<comment type="subcellular location">
    <subcellularLocation>
        <location evidence="2 7">Cytoplasmic vesicle membrane</location>
        <topology evidence="2 7">Peripheral membrane protein</topology>
        <orientation evidence="2 7">Cytoplasmic side</orientation>
    </subcellularLocation>
    <subcellularLocation>
        <location evidence="7">Membrane</location>
        <location evidence="7">Coated pit</location>
        <topology evidence="7">Peripheral membrane protein</topology>
        <orientation evidence="7">Cytoplasmic side</orientation>
    </subcellularLocation>
    <text evidence="7">Cytoplasmic face of coated pits and vesicles.</text>
</comment>
<dbReference type="Proteomes" id="UP001187192">
    <property type="component" value="Unassembled WGS sequence"/>
</dbReference>
<dbReference type="GO" id="GO:0030130">
    <property type="term" value="C:clathrin coat of trans-Golgi network vesicle"/>
    <property type="evidence" value="ECO:0007669"/>
    <property type="project" value="InterPro"/>
</dbReference>
<evidence type="ECO:0000256" key="2">
    <source>
        <dbReference type="ARBA" id="ARBA00004180"/>
    </source>
</evidence>
<evidence type="ECO:0000256" key="8">
    <source>
        <dbReference type="SAM" id="Coils"/>
    </source>
</evidence>
<organism evidence="10 11">
    <name type="scientific">Ficus carica</name>
    <name type="common">Common fig</name>
    <dbReference type="NCBI Taxonomy" id="3494"/>
    <lineage>
        <taxon>Eukaryota</taxon>
        <taxon>Viridiplantae</taxon>
        <taxon>Streptophyta</taxon>
        <taxon>Embryophyta</taxon>
        <taxon>Tracheophyta</taxon>
        <taxon>Spermatophyta</taxon>
        <taxon>Magnoliopsida</taxon>
        <taxon>eudicotyledons</taxon>
        <taxon>Gunneridae</taxon>
        <taxon>Pentapetalae</taxon>
        <taxon>rosids</taxon>
        <taxon>fabids</taxon>
        <taxon>Rosales</taxon>
        <taxon>Moraceae</taxon>
        <taxon>Ficeae</taxon>
        <taxon>Ficus</taxon>
    </lineage>
</organism>
<evidence type="ECO:0000256" key="9">
    <source>
        <dbReference type="SAM" id="MobiDB-lite"/>
    </source>
</evidence>
<protein>
    <recommendedName>
        <fullName evidence="7">Clathrin light chain</fullName>
    </recommendedName>
</protein>
<feature type="region of interest" description="Disordered" evidence="9">
    <location>
        <begin position="1"/>
        <end position="39"/>
    </location>
</feature>
<feature type="coiled-coil region" evidence="8">
    <location>
        <begin position="133"/>
        <end position="160"/>
    </location>
</feature>
<comment type="function">
    <text evidence="1 7">Clathrin is the major protein of the polyhedral coat of coated pits and vesicles.</text>
</comment>
<dbReference type="GO" id="GO:0006886">
    <property type="term" value="P:intracellular protein transport"/>
    <property type="evidence" value="ECO:0007669"/>
    <property type="project" value="InterPro"/>
</dbReference>
<evidence type="ECO:0000256" key="7">
    <source>
        <dbReference type="RuleBase" id="RU363137"/>
    </source>
</evidence>